<gene>
    <name evidence="1" type="ORF">STAT_225</name>
</gene>
<reference evidence="1 2" key="1">
    <citation type="submission" date="2014-06" db="EMBL/GenBank/DDBJ databases">
        <title>Genome sequence of the intracellular symbiont Blattabacterium cuenoti, strain STAT from the wood feeding cockroach Salganea taiwanensis taiwanensis.</title>
        <authorList>
            <person name="Kinjo Y."/>
            <person name="Ohkuma M."/>
            <person name="Tokuda G."/>
        </authorList>
    </citation>
    <scope>NUCLEOTIDE SEQUENCE [LARGE SCALE GENOMIC DNA]</scope>
    <source>
        <strain evidence="1 2">STAT</strain>
    </source>
</reference>
<protein>
    <submittedName>
        <fullName evidence="1">Uncharacterized protein</fullName>
    </submittedName>
</protein>
<keyword evidence="2" id="KW-1185">Reference proteome</keyword>
<dbReference type="Proteomes" id="UP000263619">
    <property type="component" value="Chromosome"/>
</dbReference>
<sequence>MKIFIFTVFLFLFNRNTEEKIMNINIDEKKAENMEFYHPTDQDYKFWTEENDLKRTFLEKTLSIKKYYSHNFFKSDKIELFNNNDEKDLFIIPSNRYEKINLENFNENMPKKMLFFKDPFFYREKIKYFDVKTPISEILYINDFFKKEKTLGIFFSQNFNERINYSIEYRNLNNKPDLKKEKNLILTTFNFQDHNDNFNYKLWGHYLFQKFDTKEKEEIPKWNIKNDKNVFPSQKKLIHSRFYISLIQKIYDFKEKNRLLFFKTYIEYEKYFKNYFFQNIQKKINHFYLRNGLFLIFNQKKIRIEVGSIFDRIHYLLFNENSYKNKDINEVSIQTKVHYPINNIFEFYSNGKWILKNNNIKKSHFYTNVTLNTFLSPKFSILTQLSIDKNDNPIYFLKKNEDCYNNYYNHEQKKTVNFSFNFDKEKYYVSFYLSRLNHFFQNQEKKMENFFLYGFNIKTIHNIWKFQLNNILLYQKYNSDSLIFSIPNFLSRNTIFYQDHYFHKALFIQTGFSFHYFSNFPYQENSYPFDFKFFPFEKECISTNTNQIGGVPFVDYFFNFKIYRTIFYFKIQNIGFYNKNENQFFIKTGLLWNLFT</sequence>
<dbReference type="Pfam" id="PF14121">
    <property type="entry name" value="Porin_10"/>
    <property type="match status" value="1"/>
</dbReference>
<organism evidence="1 2">
    <name type="scientific">Blattabacterium cuenoti STAT</name>
    <dbReference type="NCBI Taxonomy" id="1457030"/>
    <lineage>
        <taxon>Bacteria</taxon>
        <taxon>Pseudomonadati</taxon>
        <taxon>Bacteroidota</taxon>
        <taxon>Flavobacteriia</taxon>
        <taxon>Flavobacteriales</taxon>
        <taxon>Blattabacteriaceae</taxon>
        <taxon>Blattabacterium</taxon>
    </lineage>
</organism>
<dbReference type="EMBL" id="AP014608">
    <property type="protein sequence ID" value="BBA17160.1"/>
    <property type="molecule type" value="Genomic_DNA"/>
</dbReference>
<proteinExistence type="predicted"/>
<accession>A0A224AKK6</accession>
<evidence type="ECO:0000313" key="2">
    <source>
        <dbReference type="Proteomes" id="UP000263619"/>
    </source>
</evidence>
<evidence type="ECO:0000313" key="1">
    <source>
        <dbReference type="EMBL" id="BBA17160.1"/>
    </source>
</evidence>
<name>A0A224AKK6_9FLAO</name>
<dbReference type="AlphaFoldDB" id="A0A224AKK6"/>
<dbReference type="OrthoDB" id="9812454at2"/>
<dbReference type="InterPro" id="IPR025631">
    <property type="entry name" value="Porin_10"/>
</dbReference>